<protein>
    <submittedName>
        <fullName evidence="1">Uncharacterized protein</fullName>
    </submittedName>
</protein>
<sequence>MTTPERGAIEFDGTNYYATIQVELEKYINPYEKGIKMELTFKLSKQEAQTVLNSLSKEPYIEVVSVINNIQLQANEQMNQEESV</sequence>
<dbReference type="Proteomes" id="UP001307168">
    <property type="component" value="Unassembled WGS sequence"/>
</dbReference>
<dbReference type="AlphaFoldDB" id="A0AAW9NLQ7"/>
<name>A0AAW9NLQ7_9BACI</name>
<comment type="caution">
    <text evidence="1">The sequence shown here is derived from an EMBL/GenBank/DDBJ whole genome shotgun (WGS) entry which is preliminary data.</text>
</comment>
<dbReference type="EMBL" id="JARNBH010000023">
    <property type="protein sequence ID" value="MEC0275467.1"/>
    <property type="molecule type" value="Genomic_DNA"/>
</dbReference>
<accession>A0AAW9NLQ7</accession>
<evidence type="ECO:0000313" key="1">
    <source>
        <dbReference type="EMBL" id="MEC0275467.1"/>
    </source>
</evidence>
<dbReference type="RefSeq" id="WP_367407639.1">
    <property type="nucleotide sequence ID" value="NZ_JARNBH010000023.1"/>
</dbReference>
<reference evidence="1 2" key="1">
    <citation type="submission" date="2023-03" db="EMBL/GenBank/DDBJ databases">
        <title>Bacillus Genome Sequencing.</title>
        <authorList>
            <person name="Dunlap C."/>
        </authorList>
    </citation>
    <scope>NUCLEOTIDE SEQUENCE [LARGE SCALE GENOMIC DNA]</scope>
    <source>
        <strain evidence="1 2">B-41290</strain>
    </source>
</reference>
<keyword evidence="2" id="KW-1185">Reference proteome</keyword>
<gene>
    <name evidence="1" type="ORF">P4706_20710</name>
</gene>
<organism evidence="1 2">
    <name type="scientific">Peribacillus castrilensis</name>
    <dbReference type="NCBI Taxonomy" id="2897690"/>
    <lineage>
        <taxon>Bacteria</taxon>
        <taxon>Bacillati</taxon>
        <taxon>Bacillota</taxon>
        <taxon>Bacilli</taxon>
        <taxon>Bacillales</taxon>
        <taxon>Bacillaceae</taxon>
        <taxon>Peribacillus</taxon>
    </lineage>
</organism>
<proteinExistence type="predicted"/>
<evidence type="ECO:0000313" key="2">
    <source>
        <dbReference type="Proteomes" id="UP001307168"/>
    </source>
</evidence>